<name>A0A085W5S1_9BACT</name>
<comment type="caution">
    <text evidence="1">The sequence shown here is derived from an EMBL/GenBank/DDBJ whole genome shotgun (WGS) entry which is preliminary data.</text>
</comment>
<dbReference type="AlphaFoldDB" id="A0A085W5S1"/>
<dbReference type="RefSeq" id="WP_044196707.1">
    <property type="nucleotide sequence ID" value="NZ_JMCB01000019.1"/>
</dbReference>
<proteinExistence type="predicted"/>
<sequence length="306" mass="34202">MRDLSFEQRLRERIRGFDMPALLVLLKHKKYALELIEYRSHRTLVHQSHLVHDIQFSDESPSRVIITVNIGLLSVQSPLPTFLHQTMNQLDPLESERMERFLGYFDHELLRARFAGLYPERSASLLPGWEEAAQNRLSLLSLTSPSTLHWLFAQVFPEAEVSVRREVRTQAVPAHGSQLGVTALGDSTALGGFASVPTGGMEVTVFFNESHCGIGTPWAMEAPLRLSHRLLPVFSQSSAPLTAWMVLRDPSGPARLQPDNYLGYVPLAGTENLHQRLLLFRGNLAHPTPDTSSGQIPSVSTEQRVA</sequence>
<accession>A0A085W5S1</accession>
<evidence type="ECO:0000313" key="2">
    <source>
        <dbReference type="Proteomes" id="UP000028725"/>
    </source>
</evidence>
<keyword evidence="2" id="KW-1185">Reference proteome</keyword>
<organism evidence="1 2">
    <name type="scientific">Hyalangium minutum</name>
    <dbReference type="NCBI Taxonomy" id="394096"/>
    <lineage>
        <taxon>Bacteria</taxon>
        <taxon>Pseudomonadati</taxon>
        <taxon>Myxococcota</taxon>
        <taxon>Myxococcia</taxon>
        <taxon>Myxococcales</taxon>
        <taxon>Cystobacterineae</taxon>
        <taxon>Archangiaceae</taxon>
        <taxon>Hyalangium</taxon>
    </lineage>
</organism>
<gene>
    <name evidence="1" type="ORF">DB31_3093</name>
</gene>
<dbReference type="OrthoDB" id="5498790at2"/>
<evidence type="ECO:0000313" key="1">
    <source>
        <dbReference type="EMBL" id="KFE63034.1"/>
    </source>
</evidence>
<dbReference type="STRING" id="394096.DB31_3093"/>
<dbReference type="EMBL" id="JMCB01000019">
    <property type="protein sequence ID" value="KFE63034.1"/>
    <property type="molecule type" value="Genomic_DNA"/>
</dbReference>
<reference evidence="1 2" key="1">
    <citation type="submission" date="2014-04" db="EMBL/GenBank/DDBJ databases">
        <title>Genome assembly of Hyalangium minutum DSM 14724.</title>
        <authorList>
            <person name="Sharma G."/>
            <person name="Subramanian S."/>
        </authorList>
    </citation>
    <scope>NUCLEOTIDE SEQUENCE [LARGE SCALE GENOMIC DNA]</scope>
    <source>
        <strain evidence="1 2">DSM 14724</strain>
    </source>
</reference>
<dbReference type="Proteomes" id="UP000028725">
    <property type="component" value="Unassembled WGS sequence"/>
</dbReference>
<protein>
    <submittedName>
        <fullName evidence="1">Uncharacterized protein</fullName>
    </submittedName>
</protein>